<evidence type="ECO:0000259" key="6">
    <source>
        <dbReference type="PROSITE" id="PS51294"/>
    </source>
</evidence>
<feature type="domain" description="HTH myb-type" evidence="6">
    <location>
        <begin position="72"/>
        <end position="132"/>
    </location>
</feature>
<accession>A0A5N5FAU5</accession>
<proteinExistence type="predicted"/>
<evidence type="ECO:0000256" key="2">
    <source>
        <dbReference type="ARBA" id="ARBA00023015"/>
    </source>
</evidence>
<reference evidence="7 8" key="3">
    <citation type="submission" date="2019-11" db="EMBL/GenBank/DDBJ databases">
        <title>A de novo genome assembly of a pear dwarfing rootstock.</title>
        <authorList>
            <person name="Wang F."/>
            <person name="Wang J."/>
            <person name="Li S."/>
            <person name="Zhang Y."/>
            <person name="Fang M."/>
            <person name="Ma L."/>
            <person name="Zhao Y."/>
            <person name="Jiang S."/>
        </authorList>
    </citation>
    <scope>NUCLEOTIDE SEQUENCE [LARGE SCALE GENOMIC DNA]</scope>
    <source>
        <strain evidence="7">S2</strain>
        <tissue evidence="7">Leaf</tissue>
    </source>
</reference>
<dbReference type="EMBL" id="SMOL01000768">
    <property type="protein sequence ID" value="KAB2598352.1"/>
    <property type="molecule type" value="Genomic_DNA"/>
</dbReference>
<dbReference type="InterPro" id="IPR017930">
    <property type="entry name" value="Myb_dom"/>
</dbReference>
<dbReference type="Pfam" id="PF00249">
    <property type="entry name" value="Myb_DNA-binding"/>
    <property type="match status" value="1"/>
</dbReference>
<comment type="subcellular location">
    <subcellularLocation>
        <location evidence="1">Nucleus</location>
    </subcellularLocation>
</comment>
<feature type="compositionally biased region" description="Acidic residues" evidence="5">
    <location>
        <begin position="25"/>
        <end position="39"/>
    </location>
</feature>
<dbReference type="Gene3D" id="1.10.10.60">
    <property type="entry name" value="Homeodomain-like"/>
    <property type="match status" value="1"/>
</dbReference>
<reference evidence="8" key="2">
    <citation type="submission" date="2019-10" db="EMBL/GenBank/DDBJ databases">
        <title>A de novo genome assembly of a pear dwarfing rootstock.</title>
        <authorList>
            <person name="Wang F."/>
            <person name="Wang J."/>
            <person name="Li S."/>
            <person name="Zhang Y."/>
            <person name="Fang M."/>
            <person name="Ma L."/>
            <person name="Zhao Y."/>
            <person name="Jiang S."/>
        </authorList>
    </citation>
    <scope>NUCLEOTIDE SEQUENCE [LARGE SCALE GENOMIC DNA]</scope>
</reference>
<keyword evidence="8" id="KW-1185">Reference proteome</keyword>
<dbReference type="PROSITE" id="PS51294">
    <property type="entry name" value="HTH_MYB"/>
    <property type="match status" value="1"/>
</dbReference>
<dbReference type="InterPro" id="IPR001005">
    <property type="entry name" value="SANT/Myb"/>
</dbReference>
<keyword evidence="2" id="KW-0805">Transcription regulation</keyword>
<dbReference type="NCBIfam" id="TIGR01557">
    <property type="entry name" value="myb_SHAQKYF"/>
    <property type="match status" value="1"/>
</dbReference>
<dbReference type="SUPFAM" id="SSF46689">
    <property type="entry name" value="Homeodomain-like"/>
    <property type="match status" value="1"/>
</dbReference>
<dbReference type="InterPro" id="IPR046955">
    <property type="entry name" value="PHR1-like"/>
</dbReference>
<keyword evidence="4" id="KW-0539">Nucleus</keyword>
<evidence type="ECO:0000313" key="7">
    <source>
        <dbReference type="EMBL" id="KAB2598352.1"/>
    </source>
</evidence>
<protein>
    <recommendedName>
        <fullName evidence="6">HTH myb-type domain-containing protein</fullName>
    </recommendedName>
</protein>
<name>A0A5N5FAU5_9ROSA</name>
<evidence type="ECO:0000256" key="5">
    <source>
        <dbReference type="SAM" id="MobiDB-lite"/>
    </source>
</evidence>
<dbReference type="InterPro" id="IPR006447">
    <property type="entry name" value="Myb_dom_plants"/>
</dbReference>
<gene>
    <name evidence="7" type="ORF">D8674_001272</name>
</gene>
<dbReference type="InterPro" id="IPR009057">
    <property type="entry name" value="Homeodomain-like_sf"/>
</dbReference>
<reference evidence="7 8" key="1">
    <citation type="submission" date="2019-09" db="EMBL/GenBank/DDBJ databases">
        <authorList>
            <person name="Ou C."/>
        </authorList>
    </citation>
    <scope>NUCLEOTIDE SEQUENCE [LARGE SCALE GENOMIC DNA]</scope>
    <source>
        <strain evidence="7">S2</strain>
        <tissue evidence="7">Leaf</tissue>
    </source>
</reference>
<evidence type="ECO:0000256" key="4">
    <source>
        <dbReference type="ARBA" id="ARBA00023242"/>
    </source>
</evidence>
<feature type="compositionally biased region" description="Low complexity" evidence="5">
    <location>
        <begin position="43"/>
        <end position="53"/>
    </location>
</feature>
<comment type="caution">
    <text evidence="7">The sequence shown here is derived from an EMBL/GenBank/DDBJ whole genome shotgun (WGS) entry which is preliminary data.</text>
</comment>
<feature type="region of interest" description="Disordered" evidence="5">
    <location>
        <begin position="1"/>
        <end position="70"/>
    </location>
</feature>
<sequence length="379" mass="42437">MKSESTSMEEVSKSSPSTSKREYDHEDDEGEEDEVDEDGLQLSNNGVSSSNSNIDENHEKKGASGSVRQYVRSKTSRLRWTPDLHLRFVHAVERLGGQERATPKLVLQLMNVKGLSIAHVKSHLQMHRSKKMEDPNQVLTDQAGFFMEGGDNQLYNLTQLSMLQSFKQWPSSGLRYGATDHSSWQGRHYHHQIYGPYRSSRTTGLLDHNTRNIGLYGSVAERILGSNNNNIMTTSANQLHTNLQSPNPGQTTWRRHQITRDESYQTVIHRPCQDYHGWSAAIRDHQGQNMQKRKALDTDNSDLDLNLSLKVPPKHGHGFGKGLQCGGDNHQKLLMGCSLSLSLSSSSSSKLGVKKLERTTGYGDSKHGKNMASTLDLTL</sequence>
<dbReference type="FunFam" id="1.10.10.60:FF:000002">
    <property type="entry name" value="Myb family transcription factor"/>
    <property type="match status" value="1"/>
</dbReference>
<dbReference type="OrthoDB" id="551907at2759"/>
<dbReference type="Proteomes" id="UP000327157">
    <property type="component" value="Chromosome 1"/>
</dbReference>
<evidence type="ECO:0000256" key="3">
    <source>
        <dbReference type="ARBA" id="ARBA00023163"/>
    </source>
</evidence>
<evidence type="ECO:0000313" key="8">
    <source>
        <dbReference type="Proteomes" id="UP000327157"/>
    </source>
</evidence>
<organism evidence="7 8">
    <name type="scientific">Pyrus ussuriensis x Pyrus communis</name>
    <dbReference type="NCBI Taxonomy" id="2448454"/>
    <lineage>
        <taxon>Eukaryota</taxon>
        <taxon>Viridiplantae</taxon>
        <taxon>Streptophyta</taxon>
        <taxon>Embryophyta</taxon>
        <taxon>Tracheophyta</taxon>
        <taxon>Spermatophyta</taxon>
        <taxon>Magnoliopsida</taxon>
        <taxon>eudicotyledons</taxon>
        <taxon>Gunneridae</taxon>
        <taxon>Pentapetalae</taxon>
        <taxon>rosids</taxon>
        <taxon>fabids</taxon>
        <taxon>Rosales</taxon>
        <taxon>Rosaceae</taxon>
        <taxon>Amygdaloideae</taxon>
        <taxon>Maleae</taxon>
        <taxon>Pyrus</taxon>
    </lineage>
</organism>
<dbReference type="GO" id="GO:0005634">
    <property type="term" value="C:nucleus"/>
    <property type="evidence" value="ECO:0007669"/>
    <property type="project" value="UniProtKB-SubCell"/>
</dbReference>
<feature type="compositionally biased region" description="Polar residues" evidence="5">
    <location>
        <begin position="1"/>
        <end position="18"/>
    </location>
</feature>
<keyword evidence="3" id="KW-0804">Transcription</keyword>
<dbReference type="PANTHER" id="PTHR31314">
    <property type="entry name" value="MYB FAMILY TRANSCRIPTION FACTOR PHL7-LIKE"/>
    <property type="match status" value="1"/>
</dbReference>
<evidence type="ECO:0000256" key="1">
    <source>
        <dbReference type="ARBA" id="ARBA00004123"/>
    </source>
</evidence>
<dbReference type="PANTHER" id="PTHR31314:SF168">
    <property type="entry name" value="MYB-LIKE HTH TRANSCRIPTIONAL REGULATOR FAMILY PROTEIN"/>
    <property type="match status" value="1"/>
</dbReference>
<dbReference type="GO" id="GO:0003677">
    <property type="term" value="F:DNA binding"/>
    <property type="evidence" value="ECO:0007669"/>
    <property type="project" value="InterPro"/>
</dbReference>
<dbReference type="AlphaFoldDB" id="A0A5N5FAU5"/>
<dbReference type="GO" id="GO:0003700">
    <property type="term" value="F:DNA-binding transcription factor activity"/>
    <property type="evidence" value="ECO:0007669"/>
    <property type="project" value="InterPro"/>
</dbReference>